<protein>
    <recommendedName>
        <fullName evidence="6">lysoplasmalogenase</fullName>
        <ecNumber evidence="6">3.3.2.2</ecNumber>
    </recommendedName>
</protein>
<evidence type="ECO:0000256" key="3">
    <source>
        <dbReference type="ARBA" id="ARBA00022692"/>
    </source>
</evidence>
<organism evidence="10 11">
    <name type="scientific">Scylla paramamosain</name>
    <name type="common">Mud crab</name>
    <dbReference type="NCBI Taxonomy" id="85552"/>
    <lineage>
        <taxon>Eukaryota</taxon>
        <taxon>Metazoa</taxon>
        <taxon>Ecdysozoa</taxon>
        <taxon>Arthropoda</taxon>
        <taxon>Crustacea</taxon>
        <taxon>Multicrustacea</taxon>
        <taxon>Malacostraca</taxon>
        <taxon>Eumalacostraca</taxon>
        <taxon>Eucarida</taxon>
        <taxon>Decapoda</taxon>
        <taxon>Pleocyemata</taxon>
        <taxon>Brachyura</taxon>
        <taxon>Eubrachyura</taxon>
        <taxon>Portunoidea</taxon>
        <taxon>Portunidae</taxon>
        <taxon>Portuninae</taxon>
        <taxon>Scylla</taxon>
    </lineage>
</organism>
<reference evidence="10 11" key="1">
    <citation type="submission" date="2023-03" db="EMBL/GenBank/DDBJ databases">
        <title>High-quality genome of Scylla paramamosain provides insights in environmental adaptation.</title>
        <authorList>
            <person name="Zhang L."/>
        </authorList>
    </citation>
    <scope>NUCLEOTIDE SEQUENCE [LARGE SCALE GENOMIC DNA]</scope>
    <source>
        <strain evidence="10">LZ_2023a</strain>
        <tissue evidence="10">Muscle</tissue>
    </source>
</reference>
<comment type="catalytic activity">
    <reaction evidence="7">
        <text>a 1-O-(1Z-alkenyl)-sn-glycero-3-phosphoethanolamine + H2O = a 2,3-saturated aldehyde + sn-glycero-3-phosphoethanolamine</text>
        <dbReference type="Rhea" id="RHEA:16905"/>
        <dbReference type="ChEBI" id="CHEBI:15377"/>
        <dbReference type="ChEBI" id="CHEBI:73359"/>
        <dbReference type="ChEBI" id="CHEBI:77288"/>
        <dbReference type="ChEBI" id="CHEBI:143890"/>
        <dbReference type="EC" id="3.3.2.2"/>
    </reaction>
</comment>
<keyword evidence="3 9" id="KW-0812">Transmembrane</keyword>
<evidence type="ECO:0000256" key="5">
    <source>
        <dbReference type="ARBA" id="ARBA00023136"/>
    </source>
</evidence>
<comment type="subcellular location">
    <subcellularLocation>
        <location evidence="1">Membrane</location>
        <topology evidence="1">Multi-pass membrane protein</topology>
    </subcellularLocation>
</comment>
<evidence type="ECO:0000313" key="10">
    <source>
        <dbReference type="EMBL" id="KAK8385230.1"/>
    </source>
</evidence>
<evidence type="ECO:0000256" key="6">
    <source>
        <dbReference type="ARBA" id="ARBA00035673"/>
    </source>
</evidence>
<accession>A0AAW0TEI8</accession>
<dbReference type="Proteomes" id="UP001487740">
    <property type="component" value="Unassembled WGS sequence"/>
</dbReference>
<evidence type="ECO:0000256" key="1">
    <source>
        <dbReference type="ARBA" id="ARBA00004141"/>
    </source>
</evidence>
<dbReference type="EMBL" id="JARAKH010000033">
    <property type="protein sequence ID" value="KAK8385230.1"/>
    <property type="molecule type" value="Genomic_DNA"/>
</dbReference>
<feature type="transmembrane region" description="Helical" evidence="9">
    <location>
        <begin position="65"/>
        <end position="85"/>
    </location>
</feature>
<name>A0AAW0TEI8_SCYPA</name>
<dbReference type="AlphaFoldDB" id="A0AAW0TEI8"/>
<keyword evidence="11" id="KW-1185">Reference proteome</keyword>
<keyword evidence="5 9" id="KW-0472">Membrane</keyword>
<gene>
    <name evidence="10" type="ORF">O3P69_012203</name>
</gene>
<proteinExistence type="inferred from homology"/>
<evidence type="ECO:0000313" key="11">
    <source>
        <dbReference type="Proteomes" id="UP001487740"/>
    </source>
</evidence>
<evidence type="ECO:0000256" key="4">
    <source>
        <dbReference type="ARBA" id="ARBA00022989"/>
    </source>
</evidence>
<evidence type="ECO:0000256" key="2">
    <source>
        <dbReference type="ARBA" id="ARBA00007375"/>
    </source>
</evidence>
<keyword evidence="4 9" id="KW-1133">Transmembrane helix</keyword>
<feature type="transmembrane region" description="Helical" evidence="9">
    <location>
        <begin position="213"/>
        <end position="230"/>
    </location>
</feature>
<feature type="transmembrane region" description="Helical" evidence="9">
    <location>
        <begin position="38"/>
        <end position="58"/>
    </location>
</feature>
<evidence type="ECO:0000256" key="8">
    <source>
        <dbReference type="ARBA" id="ARBA00049560"/>
    </source>
</evidence>
<feature type="transmembrane region" description="Helical" evidence="9">
    <location>
        <begin position="120"/>
        <end position="137"/>
    </location>
</feature>
<evidence type="ECO:0000256" key="7">
    <source>
        <dbReference type="ARBA" id="ARBA00049458"/>
    </source>
</evidence>
<dbReference type="EC" id="3.3.2.2" evidence="6"/>
<dbReference type="GO" id="GO:0016020">
    <property type="term" value="C:membrane"/>
    <property type="evidence" value="ECO:0007669"/>
    <property type="project" value="UniProtKB-SubCell"/>
</dbReference>
<sequence>MSSLTTPASPTPVWFKSEDMARKKRTSATTTTRSHGAFPYRLFLPFVVCVAASLVYVAPQEVPKLSMAVSFIGLGLSLFGDYYLIWPDETFLEGLVSFVVAESFYITSHGFKKVSWRSGVLVYSLCLFSLTVVYNFLPTPIHKIAVTFYSFSLGTMLWRTIDRAWLRRDIPWGRRVCSAGGATALVVSDFCIGTLQFGRLVPHALAQLTILSTYYLAQLLIVLGACGRLWRA</sequence>
<evidence type="ECO:0000256" key="9">
    <source>
        <dbReference type="SAM" id="Phobius"/>
    </source>
</evidence>
<comment type="catalytic activity">
    <reaction evidence="8">
        <text>a 1-O-(1Z-alkenyl)-sn-glycero-3-phosphocholine + H2O = a 2,3-saturated aldehyde + sn-glycerol 3-phosphocholine</text>
        <dbReference type="Rhea" id="RHEA:22544"/>
        <dbReference type="ChEBI" id="CHEBI:15377"/>
        <dbReference type="ChEBI" id="CHEBI:16870"/>
        <dbReference type="ChEBI" id="CHEBI:73359"/>
        <dbReference type="ChEBI" id="CHEBI:77287"/>
        <dbReference type="EC" id="3.3.2.2"/>
    </reaction>
</comment>
<dbReference type="InterPro" id="IPR012506">
    <property type="entry name" value="TMEM86B-like"/>
</dbReference>
<dbReference type="Pfam" id="PF07947">
    <property type="entry name" value="YhhN"/>
    <property type="match status" value="1"/>
</dbReference>
<comment type="similarity">
    <text evidence="2">Belongs to the TMEM86 family.</text>
</comment>
<dbReference type="GO" id="GO:0047408">
    <property type="term" value="F:alkenylglycerophosphocholine hydrolase activity"/>
    <property type="evidence" value="ECO:0007669"/>
    <property type="project" value="UniProtKB-EC"/>
</dbReference>
<feature type="transmembrane region" description="Helical" evidence="9">
    <location>
        <begin position="182"/>
        <end position="201"/>
    </location>
</feature>
<comment type="caution">
    <text evidence="10">The sequence shown here is derived from an EMBL/GenBank/DDBJ whole genome shotgun (WGS) entry which is preliminary data.</text>
</comment>
<dbReference type="PANTHER" id="PTHR31885:SF6">
    <property type="entry name" value="GH04784P"/>
    <property type="match status" value="1"/>
</dbReference>
<dbReference type="PANTHER" id="PTHR31885">
    <property type="entry name" value="GH04784P"/>
    <property type="match status" value="1"/>
</dbReference>